<feature type="compositionally biased region" description="Basic and acidic residues" evidence="5">
    <location>
        <begin position="392"/>
        <end position="401"/>
    </location>
</feature>
<dbReference type="SUPFAM" id="SSF90229">
    <property type="entry name" value="CCCH zinc finger"/>
    <property type="match status" value="1"/>
</dbReference>
<keyword evidence="2 4" id="KW-0863">Zinc-finger</keyword>
<feature type="compositionally biased region" description="Polar residues" evidence="5">
    <location>
        <begin position="136"/>
        <end position="159"/>
    </location>
</feature>
<dbReference type="InterPro" id="IPR000571">
    <property type="entry name" value="Znf_CCCH"/>
</dbReference>
<sequence>MTRGIICTTFDKMLTEMSYQNCYYPEESEYYLDEYQQDGYFYESSAALKPVIKFCNGKAVWTKKLVKTVPQVRPFVKTVPDLKSNNILTMPIKKFLRSTGYTSRDVRTNEKETKSIDEKHASLHGNGTDQDDSKQENSGLKPQAATIDSSKILTLSQPTKESKNDSTEISDTKQPSQPVINALREEEETSAAKPDLNCRESKILLNNQSEANQGHCNQCEERNCQKDDNCMCCSKQPNASADSKKRPLKSAMKNPKTKPTQKQDKKVSFNIFVEAQTDEKELVTLKLNYICGIPKDETSVRSGAPSKAYTPPHLRRETGDDLKQTQIQQNIERSKIQLKRSSDEKRVFCRYYEKGCCQYGDKCRYYHNPAQKTGSRTSYHLRKHEGQRRISKNKDTSNRFS</sequence>
<evidence type="ECO:0000259" key="6">
    <source>
        <dbReference type="PROSITE" id="PS50103"/>
    </source>
</evidence>
<feature type="zinc finger region" description="C3H1-type" evidence="4">
    <location>
        <begin position="343"/>
        <end position="370"/>
    </location>
</feature>
<feature type="compositionally biased region" description="Polar residues" evidence="5">
    <location>
        <begin position="167"/>
        <end position="178"/>
    </location>
</feature>
<feature type="domain" description="C3H1-type" evidence="6">
    <location>
        <begin position="343"/>
        <end position="370"/>
    </location>
</feature>
<feature type="region of interest" description="Disordered" evidence="5">
    <location>
        <begin position="373"/>
        <end position="401"/>
    </location>
</feature>
<dbReference type="EMBL" id="JAVRJZ010000009">
    <property type="protein sequence ID" value="KAK2719042.1"/>
    <property type="molecule type" value="Genomic_DNA"/>
</dbReference>
<accession>A0AA88IDI5</accession>
<gene>
    <name evidence="7" type="ORF">QYM36_006157</name>
</gene>
<dbReference type="GO" id="GO:0008270">
    <property type="term" value="F:zinc ion binding"/>
    <property type="evidence" value="ECO:0007669"/>
    <property type="project" value="UniProtKB-KW"/>
</dbReference>
<feature type="region of interest" description="Disordered" evidence="5">
    <location>
        <begin position="299"/>
        <end position="324"/>
    </location>
</feature>
<reference evidence="7" key="1">
    <citation type="submission" date="2023-07" db="EMBL/GenBank/DDBJ databases">
        <title>Chromosome-level genome assembly of Artemia franciscana.</title>
        <authorList>
            <person name="Jo E."/>
        </authorList>
    </citation>
    <scope>NUCLEOTIDE SEQUENCE</scope>
    <source>
        <tissue evidence="7">Whole body</tissue>
    </source>
</reference>
<evidence type="ECO:0000256" key="2">
    <source>
        <dbReference type="ARBA" id="ARBA00022771"/>
    </source>
</evidence>
<dbReference type="PROSITE" id="PS50103">
    <property type="entry name" value="ZF_C3H1"/>
    <property type="match status" value="1"/>
</dbReference>
<protein>
    <recommendedName>
        <fullName evidence="6">C3H1-type domain-containing protein</fullName>
    </recommendedName>
</protein>
<keyword evidence="1 4" id="KW-0479">Metal-binding</keyword>
<feature type="compositionally biased region" description="Basic and acidic residues" evidence="5">
    <location>
        <begin position="104"/>
        <end position="121"/>
    </location>
</feature>
<evidence type="ECO:0000256" key="3">
    <source>
        <dbReference type="ARBA" id="ARBA00022833"/>
    </source>
</evidence>
<dbReference type="Proteomes" id="UP001187531">
    <property type="component" value="Unassembled WGS sequence"/>
</dbReference>
<dbReference type="InterPro" id="IPR036855">
    <property type="entry name" value="Znf_CCCH_sf"/>
</dbReference>
<evidence type="ECO:0000313" key="7">
    <source>
        <dbReference type="EMBL" id="KAK2719042.1"/>
    </source>
</evidence>
<feature type="compositionally biased region" description="Basic and acidic residues" evidence="5">
    <location>
        <begin position="314"/>
        <end position="323"/>
    </location>
</feature>
<dbReference type="SMART" id="SM00356">
    <property type="entry name" value="ZnF_C3H1"/>
    <property type="match status" value="1"/>
</dbReference>
<feature type="compositionally biased region" description="Basic residues" evidence="5">
    <location>
        <begin position="379"/>
        <end position="391"/>
    </location>
</feature>
<dbReference type="AlphaFoldDB" id="A0AA88IDI5"/>
<evidence type="ECO:0000313" key="8">
    <source>
        <dbReference type="Proteomes" id="UP001187531"/>
    </source>
</evidence>
<keyword evidence="8" id="KW-1185">Reference proteome</keyword>
<evidence type="ECO:0000256" key="1">
    <source>
        <dbReference type="ARBA" id="ARBA00022723"/>
    </source>
</evidence>
<organism evidence="7 8">
    <name type="scientific">Artemia franciscana</name>
    <name type="common">Brine shrimp</name>
    <name type="synonym">Artemia sanfranciscana</name>
    <dbReference type="NCBI Taxonomy" id="6661"/>
    <lineage>
        <taxon>Eukaryota</taxon>
        <taxon>Metazoa</taxon>
        <taxon>Ecdysozoa</taxon>
        <taxon>Arthropoda</taxon>
        <taxon>Crustacea</taxon>
        <taxon>Branchiopoda</taxon>
        <taxon>Anostraca</taxon>
        <taxon>Artemiidae</taxon>
        <taxon>Artemia</taxon>
    </lineage>
</organism>
<proteinExistence type="predicted"/>
<keyword evidence="3 4" id="KW-0862">Zinc</keyword>
<evidence type="ECO:0000256" key="5">
    <source>
        <dbReference type="SAM" id="MobiDB-lite"/>
    </source>
</evidence>
<feature type="region of interest" description="Disordered" evidence="5">
    <location>
        <begin position="101"/>
        <end position="178"/>
    </location>
</feature>
<dbReference type="Gene3D" id="4.10.1000.10">
    <property type="entry name" value="Zinc finger, CCCH-type"/>
    <property type="match status" value="1"/>
</dbReference>
<name>A0AA88IDI5_ARTSF</name>
<feature type="region of interest" description="Disordered" evidence="5">
    <location>
        <begin position="236"/>
        <end position="263"/>
    </location>
</feature>
<comment type="caution">
    <text evidence="7">The sequence shown here is derived from an EMBL/GenBank/DDBJ whole genome shotgun (WGS) entry which is preliminary data.</text>
</comment>
<evidence type="ECO:0000256" key="4">
    <source>
        <dbReference type="PROSITE-ProRule" id="PRU00723"/>
    </source>
</evidence>